<keyword evidence="1" id="KW-0227">DNA damage</keyword>
<keyword evidence="1" id="KW-0067">ATP-binding</keyword>
<comment type="similarity">
    <text evidence="1">Belongs to the helicase family.</text>
</comment>
<dbReference type="InterPro" id="IPR049163">
    <property type="entry name" value="Pif1-like_2B_dom"/>
</dbReference>
<dbReference type="GO" id="GO:0006281">
    <property type="term" value="P:DNA repair"/>
    <property type="evidence" value="ECO:0007669"/>
    <property type="project" value="UniProtKB-KW"/>
</dbReference>
<feature type="domain" description="Helitron helicase-like" evidence="4">
    <location>
        <begin position="407"/>
        <end position="589"/>
    </location>
</feature>
<evidence type="ECO:0000259" key="3">
    <source>
        <dbReference type="Pfam" id="PF05970"/>
    </source>
</evidence>
<evidence type="ECO:0000259" key="4">
    <source>
        <dbReference type="Pfam" id="PF14214"/>
    </source>
</evidence>
<dbReference type="Proteomes" id="UP000467841">
    <property type="component" value="Unassembled WGS sequence"/>
</dbReference>
<comment type="catalytic activity">
    <reaction evidence="1">
        <text>ATP + H2O = ADP + phosphate + H(+)</text>
        <dbReference type="Rhea" id="RHEA:13065"/>
        <dbReference type="ChEBI" id="CHEBI:15377"/>
        <dbReference type="ChEBI" id="CHEBI:15378"/>
        <dbReference type="ChEBI" id="CHEBI:30616"/>
        <dbReference type="ChEBI" id="CHEBI:43474"/>
        <dbReference type="ChEBI" id="CHEBI:456216"/>
        <dbReference type="EC" id="5.6.2.3"/>
    </reaction>
</comment>
<feature type="compositionally biased region" description="Basic and acidic residues" evidence="2">
    <location>
        <begin position="80"/>
        <end position="89"/>
    </location>
</feature>
<evidence type="ECO:0000313" key="7">
    <source>
        <dbReference type="Proteomes" id="UP000467841"/>
    </source>
</evidence>
<reference evidence="6" key="1">
    <citation type="submission" date="2020-01" db="EMBL/GenBank/DDBJ databases">
        <authorList>
            <person name="Mishra B."/>
        </authorList>
    </citation>
    <scope>NUCLEOTIDE SEQUENCE [LARGE SCALE GENOMIC DNA]</scope>
</reference>
<dbReference type="Gene3D" id="3.40.50.300">
    <property type="entry name" value="P-loop containing nucleotide triphosphate hydrolases"/>
    <property type="match status" value="1"/>
</dbReference>
<evidence type="ECO:0000259" key="5">
    <source>
        <dbReference type="Pfam" id="PF21530"/>
    </source>
</evidence>
<keyword evidence="1" id="KW-0234">DNA repair</keyword>
<dbReference type="Pfam" id="PF05970">
    <property type="entry name" value="PIF1"/>
    <property type="match status" value="1"/>
</dbReference>
<dbReference type="InterPro" id="IPR010285">
    <property type="entry name" value="DNA_helicase_pif1-like_DEAD"/>
</dbReference>
<dbReference type="CDD" id="cd18809">
    <property type="entry name" value="SF1_C_RecD"/>
    <property type="match status" value="1"/>
</dbReference>
<dbReference type="EMBL" id="CACVBM020001158">
    <property type="protein sequence ID" value="CAA7035449.1"/>
    <property type="molecule type" value="Genomic_DNA"/>
</dbReference>
<organism evidence="6 7">
    <name type="scientific">Microthlaspi erraticum</name>
    <dbReference type="NCBI Taxonomy" id="1685480"/>
    <lineage>
        <taxon>Eukaryota</taxon>
        <taxon>Viridiplantae</taxon>
        <taxon>Streptophyta</taxon>
        <taxon>Embryophyta</taxon>
        <taxon>Tracheophyta</taxon>
        <taxon>Spermatophyta</taxon>
        <taxon>Magnoliopsida</taxon>
        <taxon>eudicotyledons</taxon>
        <taxon>Gunneridae</taxon>
        <taxon>Pentapetalae</taxon>
        <taxon>rosids</taxon>
        <taxon>malvids</taxon>
        <taxon>Brassicales</taxon>
        <taxon>Brassicaceae</taxon>
        <taxon>Coluteocarpeae</taxon>
        <taxon>Microthlaspi</taxon>
    </lineage>
</organism>
<dbReference type="PANTHER" id="PTHR10492:SF101">
    <property type="entry name" value="ATP-DEPENDENT DNA HELICASE"/>
    <property type="match status" value="1"/>
</dbReference>
<dbReference type="GO" id="GO:0016787">
    <property type="term" value="F:hydrolase activity"/>
    <property type="evidence" value="ECO:0007669"/>
    <property type="project" value="UniProtKB-KW"/>
</dbReference>
<dbReference type="EC" id="5.6.2.3" evidence="1"/>
<proteinExistence type="inferred from homology"/>
<dbReference type="SUPFAM" id="SSF52540">
    <property type="entry name" value="P-loop containing nucleoside triphosphate hydrolases"/>
    <property type="match status" value="2"/>
</dbReference>
<evidence type="ECO:0000313" key="6">
    <source>
        <dbReference type="EMBL" id="CAA7035449.1"/>
    </source>
</evidence>
<comment type="cofactor">
    <cofactor evidence="1">
        <name>Mg(2+)</name>
        <dbReference type="ChEBI" id="CHEBI:18420"/>
    </cofactor>
</comment>
<dbReference type="GO" id="GO:0043139">
    <property type="term" value="F:5'-3' DNA helicase activity"/>
    <property type="evidence" value="ECO:0007669"/>
    <property type="project" value="UniProtKB-EC"/>
</dbReference>
<dbReference type="Pfam" id="PF14214">
    <property type="entry name" value="Helitron_like_N"/>
    <property type="match status" value="1"/>
</dbReference>
<dbReference type="OrthoDB" id="1097095at2759"/>
<dbReference type="GO" id="GO:0006310">
    <property type="term" value="P:DNA recombination"/>
    <property type="evidence" value="ECO:0007669"/>
    <property type="project" value="UniProtKB-KW"/>
</dbReference>
<name>A0A6D2J1V8_9BRAS</name>
<dbReference type="FunFam" id="3.40.50.300:FF:002884">
    <property type="entry name" value="ATP-dependent DNA helicase"/>
    <property type="match status" value="1"/>
</dbReference>
<feature type="domain" description="DNA helicase Pif1-like 2B" evidence="5">
    <location>
        <begin position="1200"/>
        <end position="1246"/>
    </location>
</feature>
<dbReference type="GO" id="GO:0000723">
    <property type="term" value="P:telomere maintenance"/>
    <property type="evidence" value="ECO:0007669"/>
    <property type="project" value="InterPro"/>
</dbReference>
<dbReference type="InterPro" id="IPR027417">
    <property type="entry name" value="P-loop_NTPase"/>
</dbReference>
<feature type="region of interest" description="Disordered" evidence="2">
    <location>
        <begin position="67"/>
        <end position="97"/>
    </location>
</feature>
<comment type="caution">
    <text evidence="6">The sequence shown here is derived from an EMBL/GenBank/DDBJ whole genome shotgun (WGS) entry which is preliminary data.</text>
</comment>
<dbReference type="PANTHER" id="PTHR10492">
    <property type="match status" value="1"/>
</dbReference>
<dbReference type="InterPro" id="IPR025476">
    <property type="entry name" value="Helitron_helicase-like"/>
</dbReference>
<dbReference type="Pfam" id="PF21530">
    <property type="entry name" value="Pif1_2B_dom"/>
    <property type="match status" value="1"/>
</dbReference>
<accession>A0A6D2J1V8</accession>
<keyword evidence="1" id="KW-0233">DNA recombination</keyword>
<sequence>MRPTKYAPRKQTAKKIPAYNKRKTSRAEEYAPAPHVFTNDDLQSVQMSKEARYKAAIKKRIAIMRSKRAATRANNNESDNVDKKREHIPASRKRKKKAAEYVPLDDAQIGLNDDGYYDDGDPNYMCEYCDAFMWFGEHINKRFTSVRPVFTMCCHKGKVSLPVLKTPPKPLLKLLYNDDDETRRHFRHFIRAYNMMFSFTSLGGKVNNAINSGAAPYLFQLSGENYHLIGDLLPEADNAPSFLQLYIHDTMNEVSNRIKAFGKSGGKDGVRQDIVDIQKKMLDDHNPHVKAFRSASEKFQGAEDMHGMRLRLASGRKSDGRTHNLPTEDDVAALIPGDFSGDMEKRDIIIESRSGKLQHISELHPAYLALQYPIIFPFGEDGFRLGIDIGFIDVEGRIRKSITMREFFAYRIQQRHGESPIIVMCGRLYRQFLVDAYTMIESNRLRYIWLNQKNLHSECLDKLVKKADEGNGDISETGQRVYIPSSFTGGKRYMMQHYLDAMSICKHFGYPDFFITITCNPKWPEITRFLQKHNLNTEDRPYICCRVFKMKLDNLMEHLKMDKVLGVLNSAMYTIEFQKRGLPHAHIVLFLLPDSKLPTGDDIDRFISAEIPDKDMEPLLYEIVGDFMLHGPVVKLIRIYNEDDPVEEVMSRITSTRSKFLAWMEANCQYEEARHLTYAEFPTKYVWINRTKVWKPREKGFAIGRLTYVPPSAVESYYLRVLLNIIKGPRSFEEIRTVDGLVYETFKDACYALGLCDDDKEYTEAIKEGSEWASSKFLRRLFALLLLSKCVASPLDLWNNTWIYLTDDILYRLKKKSDATLSEDDLKNICLRKVEKYLRRNGNSLSDVDGMHVPEGMALDKSINQLILDEKSYNTPELKEEYVMIMTSITSEQRDIHDKILEAVKNDSGDMFFVQGYGGTGKTFVWKVLGAALRTEAKIVLNVASSGIAALLLQGGRTAHSRFSIPLVVNEGSMCKISSGSQKAELIRQANLIIWDEALMMSKFCYETLDRSLHDITKKDMIFGGKVVVFGGDFRQILPVVVDGGREETVLTSLNSSYLWKDCKVMELTKNMRLEGRDDPNRVRELAEFSKFILDIGDGKINEPNDGEVEIDIPDDLLIKDTEKPMECLIKEVYGESFRIEVDPKFFQGRAILSPRNVDVDVINDYMLSQLSGEEKAYLSCDSIDTSDTSSKDDMLYTQEYLNSIKISGLRNHSLTLKVGTPIMLLRNIDPHAGLCNGMRLLITQLASHVIEAKLITGDKTGIKVLLPRMYVSPPEARFPFRMRRRQFPVVVAFTMTINKSQGQTLQKVGLYLPKPVFTHGQLYVAVSRVTSREGLKILITDDKGKPKNKTTNVVYKEVFENIIAR</sequence>
<protein>
    <recommendedName>
        <fullName evidence="1">ATP-dependent DNA helicase</fullName>
        <ecNumber evidence="1">5.6.2.3</ecNumber>
    </recommendedName>
</protein>
<feature type="domain" description="DNA helicase Pif1-like DEAD-box helicase" evidence="3">
    <location>
        <begin position="889"/>
        <end position="1106"/>
    </location>
</feature>
<keyword evidence="1" id="KW-0547">Nucleotide-binding</keyword>
<evidence type="ECO:0000256" key="1">
    <source>
        <dbReference type="RuleBase" id="RU363044"/>
    </source>
</evidence>
<feature type="region of interest" description="Disordered" evidence="2">
    <location>
        <begin position="1"/>
        <end position="35"/>
    </location>
</feature>
<gene>
    <name evidence="6" type="ORF">MERR_LOCUS22684</name>
</gene>
<keyword evidence="7" id="KW-1185">Reference proteome</keyword>
<dbReference type="GO" id="GO:0005524">
    <property type="term" value="F:ATP binding"/>
    <property type="evidence" value="ECO:0007669"/>
    <property type="project" value="UniProtKB-KW"/>
</dbReference>
<keyword evidence="1" id="KW-0378">Hydrolase</keyword>
<evidence type="ECO:0000256" key="2">
    <source>
        <dbReference type="SAM" id="MobiDB-lite"/>
    </source>
</evidence>
<keyword evidence="1" id="KW-0347">Helicase</keyword>